<name>A0A1B6CRS3_9HEMI</name>
<protein>
    <submittedName>
        <fullName evidence="3">Uncharacterized protein</fullName>
    </submittedName>
</protein>
<dbReference type="EMBL" id="GEDC01021197">
    <property type="protein sequence ID" value="JAS16101.1"/>
    <property type="molecule type" value="Transcribed_RNA"/>
</dbReference>
<keyword evidence="1" id="KW-1133">Transmembrane helix</keyword>
<sequence length="195" mass="22798">MRLILLLMVMINFSEGRPINSPREGGWPYWPNETPDNVLPDLKPKFVRDVTILMFDNASLLMNIFLFVVFILCILTISICFYGCCCERSHRGQGPYTTPTHPRCSCGRKREPKRKRKTKKKEVKAQESEVKECLDQSKDKDEKYENKENIRHFLMEDSTEEEEYFYIPPSIPQPKVITKSKPSKTCLNAFNLIKI</sequence>
<feature type="signal peptide" evidence="2">
    <location>
        <begin position="1"/>
        <end position="16"/>
    </location>
</feature>
<proteinExistence type="predicted"/>
<keyword evidence="1" id="KW-0812">Transmembrane</keyword>
<keyword evidence="2" id="KW-0732">Signal</keyword>
<keyword evidence="1" id="KW-0472">Membrane</keyword>
<evidence type="ECO:0000256" key="2">
    <source>
        <dbReference type="SAM" id="SignalP"/>
    </source>
</evidence>
<dbReference type="AlphaFoldDB" id="A0A1B6CRS3"/>
<feature type="transmembrane region" description="Helical" evidence="1">
    <location>
        <begin position="60"/>
        <end position="84"/>
    </location>
</feature>
<feature type="chain" id="PRO_5008580590" evidence="2">
    <location>
        <begin position="17"/>
        <end position="195"/>
    </location>
</feature>
<evidence type="ECO:0000313" key="3">
    <source>
        <dbReference type="EMBL" id="JAS16101.1"/>
    </source>
</evidence>
<organism evidence="3">
    <name type="scientific">Clastoptera arizonana</name>
    <name type="common">Arizona spittle bug</name>
    <dbReference type="NCBI Taxonomy" id="38151"/>
    <lineage>
        <taxon>Eukaryota</taxon>
        <taxon>Metazoa</taxon>
        <taxon>Ecdysozoa</taxon>
        <taxon>Arthropoda</taxon>
        <taxon>Hexapoda</taxon>
        <taxon>Insecta</taxon>
        <taxon>Pterygota</taxon>
        <taxon>Neoptera</taxon>
        <taxon>Paraneoptera</taxon>
        <taxon>Hemiptera</taxon>
        <taxon>Auchenorrhyncha</taxon>
        <taxon>Cercopoidea</taxon>
        <taxon>Clastopteridae</taxon>
        <taxon>Clastoptera</taxon>
    </lineage>
</organism>
<reference evidence="3" key="1">
    <citation type="submission" date="2015-12" db="EMBL/GenBank/DDBJ databases">
        <title>De novo transcriptome assembly of four potential Pierce s Disease insect vectors from Arizona vineyards.</title>
        <authorList>
            <person name="Tassone E.E."/>
        </authorList>
    </citation>
    <scope>NUCLEOTIDE SEQUENCE</scope>
</reference>
<gene>
    <name evidence="3" type="ORF">g.8604</name>
</gene>
<evidence type="ECO:0000256" key="1">
    <source>
        <dbReference type="SAM" id="Phobius"/>
    </source>
</evidence>
<accession>A0A1B6CRS3</accession>